<dbReference type="AlphaFoldDB" id="A0A812JY51"/>
<dbReference type="OrthoDB" id="442268at2759"/>
<keyword evidence="2" id="KW-1185">Reference proteome</keyword>
<accession>A0A812JY51</accession>
<reference evidence="1" key="1">
    <citation type="submission" date="2021-02" db="EMBL/GenBank/DDBJ databases">
        <authorList>
            <person name="Dougan E. K."/>
            <person name="Rhodes N."/>
            <person name="Thang M."/>
            <person name="Chan C."/>
        </authorList>
    </citation>
    <scope>NUCLEOTIDE SEQUENCE</scope>
</reference>
<dbReference type="Proteomes" id="UP000649617">
    <property type="component" value="Unassembled WGS sequence"/>
</dbReference>
<dbReference type="EMBL" id="CAJNIZ010002670">
    <property type="protein sequence ID" value="CAE7213387.1"/>
    <property type="molecule type" value="Genomic_DNA"/>
</dbReference>
<evidence type="ECO:0000313" key="1">
    <source>
        <dbReference type="EMBL" id="CAE7213387.1"/>
    </source>
</evidence>
<gene>
    <name evidence="1" type="ORF">SPIL2461_LOCUS2446</name>
</gene>
<proteinExistence type="predicted"/>
<evidence type="ECO:0000313" key="2">
    <source>
        <dbReference type="Proteomes" id="UP000649617"/>
    </source>
</evidence>
<comment type="caution">
    <text evidence="1">The sequence shown here is derived from an EMBL/GenBank/DDBJ whole genome shotgun (WGS) entry which is preliminary data.</text>
</comment>
<protein>
    <submittedName>
        <fullName evidence="1">Uncharacterized protein</fullName>
    </submittedName>
</protein>
<organism evidence="1 2">
    <name type="scientific">Symbiodinium pilosum</name>
    <name type="common">Dinoflagellate</name>
    <dbReference type="NCBI Taxonomy" id="2952"/>
    <lineage>
        <taxon>Eukaryota</taxon>
        <taxon>Sar</taxon>
        <taxon>Alveolata</taxon>
        <taxon>Dinophyceae</taxon>
        <taxon>Suessiales</taxon>
        <taxon>Symbiodiniaceae</taxon>
        <taxon>Symbiodinium</taxon>
    </lineage>
</organism>
<sequence length="104" mass="12391">MFDKELYEKFCGFIKDRNMYYIDPNILRRLTAHHKLSYAELVGPQKVQWFVSHWWGTRFQVYCMALQRHAKAVCETADDAIWGATSYWICTFSNNQYQIKEAPA</sequence>
<name>A0A812JY51_SYMPI</name>